<evidence type="ECO:0000256" key="6">
    <source>
        <dbReference type="HAMAP-Rule" id="MF_01013"/>
    </source>
</evidence>
<evidence type="ECO:0000256" key="2">
    <source>
        <dbReference type="ARBA" id="ARBA00022605"/>
    </source>
</evidence>
<dbReference type="SUPFAM" id="SSF51366">
    <property type="entry name" value="Ribulose-phoshate binding barrel"/>
    <property type="match status" value="1"/>
</dbReference>
<dbReference type="InterPro" id="IPR004651">
    <property type="entry name" value="HisF"/>
</dbReference>
<dbReference type="HAMAP" id="MF_01013">
    <property type="entry name" value="HisF"/>
    <property type="match status" value="1"/>
</dbReference>
<evidence type="ECO:0000313" key="9">
    <source>
        <dbReference type="Proteomes" id="UP000050515"/>
    </source>
</evidence>
<name>A0A0P9D2V5_9ARCH</name>
<dbReference type="AlphaFoldDB" id="A0A0P9D2V5"/>
<dbReference type="CDD" id="cd04731">
    <property type="entry name" value="HisF"/>
    <property type="match status" value="1"/>
</dbReference>
<dbReference type="PANTHER" id="PTHR21235:SF2">
    <property type="entry name" value="IMIDAZOLE GLYCEROL PHOSPHATE SYNTHASE HISHF"/>
    <property type="match status" value="1"/>
</dbReference>
<keyword evidence="2 6" id="KW-0028">Amino-acid biosynthesis</keyword>
<comment type="pathway">
    <text evidence="1 6">Amino-acid biosynthesis; L-histidine biosynthesis; L-histidine from 5-phospho-alpha-D-ribose 1-diphosphate: step 5/9.</text>
</comment>
<dbReference type="Pfam" id="PF00977">
    <property type="entry name" value="His_biosynth"/>
    <property type="match status" value="1"/>
</dbReference>
<organism evidence="8 9">
    <name type="scientific">Acidiplasma aeolicum</name>
    <dbReference type="NCBI Taxonomy" id="507754"/>
    <lineage>
        <taxon>Archaea</taxon>
        <taxon>Methanobacteriati</taxon>
        <taxon>Thermoplasmatota</taxon>
        <taxon>Thermoplasmata</taxon>
        <taxon>Thermoplasmatales</taxon>
        <taxon>Ferroplasmaceae</taxon>
        <taxon>Acidiplasma</taxon>
    </lineage>
</organism>
<comment type="subunit">
    <text evidence="6">Heterodimer of HisH and HisF.</text>
</comment>
<dbReference type="GO" id="GO:0016829">
    <property type="term" value="F:lyase activity"/>
    <property type="evidence" value="ECO:0007669"/>
    <property type="project" value="UniProtKB-KW"/>
</dbReference>
<dbReference type="GO" id="GO:0005737">
    <property type="term" value="C:cytoplasm"/>
    <property type="evidence" value="ECO:0007669"/>
    <property type="project" value="UniProtKB-SubCell"/>
</dbReference>
<dbReference type="InterPro" id="IPR011060">
    <property type="entry name" value="RibuloseP-bd_barrel"/>
</dbReference>
<dbReference type="RefSeq" id="WP_054964054.1">
    <property type="nucleotide sequence ID" value="NZ_JBBYJF010000002.1"/>
</dbReference>
<feature type="active site" evidence="6">
    <location>
        <position position="130"/>
    </location>
</feature>
<dbReference type="InterPro" id="IPR050064">
    <property type="entry name" value="IGPS_HisA/HisF"/>
</dbReference>
<keyword evidence="6" id="KW-0963">Cytoplasm</keyword>
<keyword evidence="4 6" id="KW-0456">Lyase</keyword>
<dbReference type="GO" id="GO:0000107">
    <property type="term" value="F:imidazoleglycerol-phosphate synthase activity"/>
    <property type="evidence" value="ECO:0007669"/>
    <property type="project" value="UniProtKB-UniRule"/>
</dbReference>
<protein>
    <recommendedName>
        <fullName evidence="6">Imidazole glycerol phosphate synthase subunit HisF</fullName>
        <ecNumber evidence="6">4.3.2.10</ecNumber>
    </recommendedName>
    <alternativeName>
        <fullName evidence="6">IGP synthase cyclase subunit</fullName>
    </alternativeName>
    <alternativeName>
        <fullName evidence="6">IGP synthase subunit HisF</fullName>
    </alternativeName>
    <alternativeName>
        <fullName evidence="6">ImGP synthase subunit HisF</fullName>
        <shortName evidence="6">IGPS subunit HisF</shortName>
    </alternativeName>
</protein>
<comment type="function">
    <text evidence="6">IGPS catalyzes the conversion of PRFAR and glutamine to IGP, AICAR and glutamate. The HisF subunit catalyzes the cyclization activity that produces IGP and AICAR from PRFAR using the ammonia provided by the HisH subunit.</text>
</comment>
<evidence type="ECO:0000256" key="1">
    <source>
        <dbReference type="ARBA" id="ARBA00005091"/>
    </source>
</evidence>
<dbReference type="PANTHER" id="PTHR21235">
    <property type="entry name" value="IMIDAZOLE GLYCEROL PHOSPHATE SYNTHASE SUBUNIT HISF/H IGP SYNTHASE SUBUNIT HISF/H"/>
    <property type="match status" value="1"/>
</dbReference>
<evidence type="ECO:0000256" key="5">
    <source>
        <dbReference type="ARBA" id="ARBA00047838"/>
    </source>
</evidence>
<evidence type="ECO:0000256" key="3">
    <source>
        <dbReference type="ARBA" id="ARBA00023102"/>
    </source>
</evidence>
<dbReference type="InterPro" id="IPR013785">
    <property type="entry name" value="Aldolase_TIM"/>
</dbReference>
<feature type="active site" evidence="6">
    <location>
        <position position="11"/>
    </location>
</feature>
<evidence type="ECO:0000256" key="4">
    <source>
        <dbReference type="ARBA" id="ARBA00023239"/>
    </source>
</evidence>
<dbReference type="Gene3D" id="3.20.20.70">
    <property type="entry name" value="Aldolase class I"/>
    <property type="match status" value="1"/>
</dbReference>
<dbReference type="EMBL" id="LJCQ01000168">
    <property type="protein sequence ID" value="KPV46890.1"/>
    <property type="molecule type" value="Genomic_DNA"/>
</dbReference>
<dbReference type="UniPathway" id="UPA00031">
    <property type="reaction ID" value="UER00010"/>
</dbReference>
<sequence length="250" mass="27482">MLAKRIVGALDIKDGKVVKGIKFRDIRTIDDPVKLSKKYEEQGMDELVFLDIYATNENRGITYDLISRVAENINIPFTVGGGIDSLDKIKKIIRLGADKVFVNTYAIINPDIIKKASYEIGSSNLVIAIDAKFNGSYYEVYSNSGEISRNINAVEWAKTVEELGAGEILLTSIDADGTRKGYDYNLIKKVSENVNIPVIASGGAGSPEDFYNAIQSGADACLAGSVFHYGMYTANEIKKYLMERGVNVRI</sequence>
<dbReference type="GO" id="GO:0000105">
    <property type="term" value="P:L-histidine biosynthetic process"/>
    <property type="evidence" value="ECO:0007669"/>
    <property type="project" value="UniProtKB-UniRule"/>
</dbReference>
<comment type="catalytic activity">
    <reaction evidence="5 6">
        <text>5-[(5-phospho-1-deoxy-D-ribulos-1-ylimino)methylamino]-1-(5-phospho-beta-D-ribosyl)imidazole-4-carboxamide + L-glutamine = D-erythro-1-(imidazol-4-yl)glycerol 3-phosphate + 5-amino-1-(5-phospho-beta-D-ribosyl)imidazole-4-carboxamide + L-glutamate + H(+)</text>
        <dbReference type="Rhea" id="RHEA:24793"/>
        <dbReference type="ChEBI" id="CHEBI:15378"/>
        <dbReference type="ChEBI" id="CHEBI:29985"/>
        <dbReference type="ChEBI" id="CHEBI:58278"/>
        <dbReference type="ChEBI" id="CHEBI:58359"/>
        <dbReference type="ChEBI" id="CHEBI:58475"/>
        <dbReference type="ChEBI" id="CHEBI:58525"/>
        <dbReference type="EC" id="4.3.2.10"/>
    </reaction>
</comment>
<comment type="caution">
    <text evidence="8">The sequence shown here is derived from an EMBL/GenBank/DDBJ whole genome shotgun (WGS) entry which is preliminary data.</text>
</comment>
<comment type="subcellular location">
    <subcellularLocation>
        <location evidence="6">Cytoplasm</location>
    </subcellularLocation>
</comment>
<dbReference type="Proteomes" id="UP000050515">
    <property type="component" value="Unassembled WGS sequence"/>
</dbReference>
<keyword evidence="3 6" id="KW-0368">Histidine biosynthesis</keyword>
<reference evidence="8 9" key="1">
    <citation type="submission" date="2015-09" db="EMBL/GenBank/DDBJ databases">
        <title>Draft genome sequence of Acidiplasma aeolicum DSM 18409.</title>
        <authorList>
            <person name="Hemp J."/>
        </authorList>
    </citation>
    <scope>NUCLEOTIDE SEQUENCE [LARGE SCALE GENOMIC DNA]</scope>
    <source>
        <strain evidence="8 9">V</strain>
    </source>
</reference>
<dbReference type="NCBIfam" id="TIGR00735">
    <property type="entry name" value="hisF"/>
    <property type="match status" value="1"/>
</dbReference>
<evidence type="ECO:0000313" key="8">
    <source>
        <dbReference type="EMBL" id="KPV46890.1"/>
    </source>
</evidence>
<dbReference type="EC" id="4.3.2.10" evidence="6"/>
<evidence type="ECO:0000256" key="7">
    <source>
        <dbReference type="RuleBase" id="RU003657"/>
    </source>
</evidence>
<comment type="similarity">
    <text evidence="6 7">Belongs to the HisA/HisF family.</text>
</comment>
<dbReference type="InterPro" id="IPR006062">
    <property type="entry name" value="His_biosynth"/>
</dbReference>
<accession>A0A0P9D2V5</accession>
<dbReference type="PATRIC" id="fig|507754.4.peg.1190"/>
<gene>
    <name evidence="6" type="primary">hisF</name>
    <name evidence="8" type="ORF">SE19_03505</name>
</gene>
<proteinExistence type="inferred from homology"/>